<dbReference type="AlphaFoldDB" id="D7E201"/>
<dbReference type="Proteomes" id="UP000001511">
    <property type="component" value="Chromosome"/>
</dbReference>
<dbReference type="EMBL" id="CP002059">
    <property type="protein sequence ID" value="ADI64922.1"/>
    <property type="molecule type" value="Genomic_DNA"/>
</dbReference>
<sequence>MAVVNKAQKKSYHDRLNILQTGETWTYVILIVQGGVSHG</sequence>
<proteinExistence type="predicted"/>
<evidence type="ECO:0000313" key="2">
    <source>
        <dbReference type="Proteomes" id="UP000001511"/>
    </source>
</evidence>
<evidence type="ECO:0000313" key="1">
    <source>
        <dbReference type="EMBL" id="ADI64922.1"/>
    </source>
</evidence>
<keyword evidence="2" id="KW-1185">Reference proteome</keyword>
<protein>
    <submittedName>
        <fullName evidence="1">Uncharacterized protein</fullName>
    </submittedName>
</protein>
<reference evidence="1 2" key="1">
    <citation type="journal article" date="2010" name="PLoS ONE">
        <title>Genome erosion in a nitrogen-fixing vertically transmitted endosymbiotic multicellular cyanobacterium.</title>
        <authorList>
            <person name="Ran L."/>
            <person name="Larsson J."/>
            <person name="Vigil-Stenman T."/>
            <person name="Nylander J.A."/>
            <person name="Ininbergs K."/>
            <person name="Zheng W.W."/>
            <person name="Lapidus A."/>
            <person name="Lowry S."/>
            <person name="Haselkorn R."/>
            <person name="Bergman B."/>
        </authorList>
    </citation>
    <scope>NUCLEOTIDE SEQUENCE [LARGE SCALE GENOMIC DNA]</scope>
    <source>
        <strain evidence="1 2">0708</strain>
    </source>
</reference>
<organism evidence="1 2">
    <name type="scientific">Nostoc azollae (strain 0708)</name>
    <name type="common">Anabaena azollae (strain 0708)</name>
    <dbReference type="NCBI Taxonomy" id="551115"/>
    <lineage>
        <taxon>Bacteria</taxon>
        <taxon>Bacillati</taxon>
        <taxon>Cyanobacteriota</taxon>
        <taxon>Cyanophyceae</taxon>
        <taxon>Nostocales</taxon>
        <taxon>Nostocaceae</taxon>
        <taxon>Trichormus</taxon>
    </lineage>
</organism>
<accession>D7E201</accession>
<gene>
    <name evidence="1" type="ordered locus">Aazo_3210</name>
</gene>
<name>D7E201_NOSA0</name>
<dbReference type="KEGG" id="naz:Aazo_3210"/>
<dbReference type="HOGENOM" id="CLU_3313631_0_0_3"/>